<accession>A0A4Q4M976</accession>
<evidence type="ECO:0000259" key="1">
    <source>
        <dbReference type="Pfam" id="PF06985"/>
    </source>
</evidence>
<sequence>MIADNSGASGRLHCDLRRDKSTSLGPTPLPPFNYEPLPDRCIRVLELQPGERADPFRGRFTIISIDGEDKFDALSYMWGDASPVDYIIFDGAAIPVAWNLARALEYLRDQQGSEVHRIWIDAVCINQKDDKERGRQVAMMRSVYNKADCVRIWINAPDLEEESKAVAALKSFELGAEGLNFNLGAEELNFGLGDDIKFWEPVKPIFKNEYWNRLWIQQEVMNAQRLVLHCMNIAVLGTNFFQFRKAIEYLTHAALIKSDQTAWYQIISTLQIVDLADRDILIDMLSGTFHLNSSRIHDRLYAIMHLADDFQENDIEADYNKTASQIMLDAADHHIRLHRNIRFLDRSFRSDFDKIGYLEHNSECSFPTWVPRRWLGSNPYGQPMGSAQESRGHPHEAAVNEQLDSKNAHNKRLVKFLTNFPEKKLFTTCAPDSVDMTHMRLRVRGMKVGEIRTVLSLPIQRVADGMTVAQFWSSSLGQHIGSYLCREERQIPLGIVQALSRRWPNENFNYEDAVSGLMWFYDCSTRPDLADRRIGIVGQLIDALLAPLRDHINGSAAVRATTHIVLQLRQRKCILTGKDQFGLVPECNIRAEDEIWMLLGHPTPCVLRKQPNGTYEYICNARIPVLMDDIVGHIDIRRFSTKAVPGEQIGEWTIEDIELI</sequence>
<evidence type="ECO:0000313" key="3">
    <source>
        <dbReference type="Proteomes" id="UP000292402"/>
    </source>
</evidence>
<dbReference type="PANTHER" id="PTHR24148">
    <property type="entry name" value="ANKYRIN REPEAT DOMAIN-CONTAINING PROTEIN 39 HOMOLOG-RELATED"/>
    <property type="match status" value="1"/>
</dbReference>
<dbReference type="PANTHER" id="PTHR24148:SF81">
    <property type="entry name" value="HETEROKARYON INCOMPATIBILITY DOMAIN-CONTAINING PROTEIN"/>
    <property type="match status" value="1"/>
</dbReference>
<evidence type="ECO:0000313" key="2">
    <source>
        <dbReference type="EMBL" id="RYN45539.1"/>
    </source>
</evidence>
<comment type="caution">
    <text evidence="2">The sequence shown here is derived from an EMBL/GenBank/DDBJ whole genome shotgun (WGS) entry which is preliminary data.</text>
</comment>
<feature type="domain" description="Heterokaryon incompatibility" evidence="1">
    <location>
        <begin position="71"/>
        <end position="219"/>
    </location>
</feature>
<gene>
    <name evidence="2" type="ORF">AA0114_g8917</name>
</gene>
<dbReference type="Proteomes" id="UP000292402">
    <property type="component" value="Unassembled WGS sequence"/>
</dbReference>
<dbReference type="InterPro" id="IPR010730">
    <property type="entry name" value="HET"/>
</dbReference>
<protein>
    <recommendedName>
        <fullName evidence="1">Heterokaryon incompatibility domain-containing protein</fullName>
    </recommendedName>
</protein>
<dbReference type="Pfam" id="PF06985">
    <property type="entry name" value="HET"/>
    <property type="match status" value="1"/>
</dbReference>
<reference evidence="3" key="1">
    <citation type="journal article" date="2019" name="bioRxiv">
        <title>Genomics, evolutionary history and diagnostics of the Alternaria alternata species group including apple and Asian pear pathotypes.</title>
        <authorList>
            <person name="Armitage A.D."/>
            <person name="Cockerton H.M."/>
            <person name="Sreenivasaprasad S."/>
            <person name="Woodhall J.W."/>
            <person name="Lane C.R."/>
            <person name="Harrison R.J."/>
            <person name="Clarkson J.P."/>
        </authorList>
    </citation>
    <scope>NUCLEOTIDE SEQUENCE [LARGE SCALE GENOMIC DNA]</scope>
    <source>
        <strain evidence="3">FERA 1082</strain>
    </source>
</reference>
<proteinExistence type="predicted"/>
<dbReference type="AlphaFoldDB" id="A0A4Q4M976"/>
<dbReference type="InterPro" id="IPR052895">
    <property type="entry name" value="HetReg/Transcr_Mod"/>
</dbReference>
<organism evidence="2 3">
    <name type="scientific">Alternaria tenuissima</name>
    <dbReference type="NCBI Taxonomy" id="119927"/>
    <lineage>
        <taxon>Eukaryota</taxon>
        <taxon>Fungi</taxon>
        <taxon>Dikarya</taxon>
        <taxon>Ascomycota</taxon>
        <taxon>Pezizomycotina</taxon>
        <taxon>Dothideomycetes</taxon>
        <taxon>Pleosporomycetidae</taxon>
        <taxon>Pleosporales</taxon>
        <taxon>Pleosporineae</taxon>
        <taxon>Pleosporaceae</taxon>
        <taxon>Alternaria</taxon>
        <taxon>Alternaria sect. Alternaria</taxon>
        <taxon>Alternaria alternata complex</taxon>
    </lineage>
</organism>
<dbReference type="EMBL" id="PDXA01000033">
    <property type="protein sequence ID" value="RYN45539.1"/>
    <property type="molecule type" value="Genomic_DNA"/>
</dbReference>
<name>A0A4Q4M976_9PLEO</name>